<dbReference type="EMBL" id="SODV01000002">
    <property type="protein sequence ID" value="TDW97407.1"/>
    <property type="molecule type" value="Genomic_DNA"/>
</dbReference>
<feature type="domain" description="ABC3 transporter permease C-terminal" evidence="7">
    <location>
        <begin position="699"/>
        <end position="811"/>
    </location>
</feature>
<protein>
    <submittedName>
        <fullName evidence="9">Putative ABC transport system permease protein</fullName>
    </submittedName>
</protein>
<dbReference type="GO" id="GO:0022857">
    <property type="term" value="F:transmembrane transporter activity"/>
    <property type="evidence" value="ECO:0007669"/>
    <property type="project" value="TreeGrafter"/>
</dbReference>
<evidence type="ECO:0000256" key="1">
    <source>
        <dbReference type="ARBA" id="ARBA00004651"/>
    </source>
</evidence>
<feature type="domain" description="MacB-like periplasmic core" evidence="8">
    <location>
        <begin position="21"/>
        <end position="251"/>
    </location>
</feature>
<gene>
    <name evidence="9" type="ORF">EDB95_5256</name>
</gene>
<dbReference type="InterPro" id="IPR003838">
    <property type="entry name" value="ABC3_permease_C"/>
</dbReference>
<feature type="domain" description="MacB-like periplasmic core" evidence="8">
    <location>
        <begin position="450"/>
        <end position="661"/>
    </location>
</feature>
<dbReference type="PANTHER" id="PTHR30572">
    <property type="entry name" value="MEMBRANE COMPONENT OF TRANSPORTER-RELATED"/>
    <property type="match status" value="1"/>
</dbReference>
<feature type="transmembrane region" description="Helical" evidence="6">
    <location>
        <begin position="783"/>
        <end position="804"/>
    </location>
</feature>
<evidence type="ECO:0000313" key="9">
    <source>
        <dbReference type="EMBL" id="TDW97407.1"/>
    </source>
</evidence>
<feature type="transmembrane region" description="Helical" evidence="6">
    <location>
        <begin position="695"/>
        <end position="717"/>
    </location>
</feature>
<comment type="subcellular location">
    <subcellularLocation>
        <location evidence="1">Cell membrane</location>
        <topology evidence="1">Multi-pass membrane protein</topology>
    </subcellularLocation>
</comment>
<feature type="transmembrane region" description="Helical" evidence="6">
    <location>
        <begin position="738"/>
        <end position="763"/>
    </location>
</feature>
<keyword evidence="4 6" id="KW-1133">Transmembrane helix</keyword>
<organism evidence="9 10">
    <name type="scientific">Dinghuibacter silviterrae</name>
    <dbReference type="NCBI Taxonomy" id="1539049"/>
    <lineage>
        <taxon>Bacteria</taxon>
        <taxon>Pseudomonadati</taxon>
        <taxon>Bacteroidota</taxon>
        <taxon>Chitinophagia</taxon>
        <taxon>Chitinophagales</taxon>
        <taxon>Chitinophagaceae</taxon>
        <taxon>Dinghuibacter</taxon>
    </lineage>
</organism>
<dbReference type="RefSeq" id="WP_211352221.1">
    <property type="nucleotide sequence ID" value="NZ_SODV01000002.1"/>
</dbReference>
<evidence type="ECO:0000256" key="3">
    <source>
        <dbReference type="ARBA" id="ARBA00022692"/>
    </source>
</evidence>
<dbReference type="Pfam" id="PF12704">
    <property type="entry name" value="MacB_PCD"/>
    <property type="match status" value="2"/>
</dbReference>
<name>A0A4R8DIL8_9BACT</name>
<keyword evidence="2" id="KW-1003">Cell membrane</keyword>
<keyword evidence="3 6" id="KW-0812">Transmembrane</keyword>
<evidence type="ECO:0000256" key="4">
    <source>
        <dbReference type="ARBA" id="ARBA00022989"/>
    </source>
</evidence>
<accession>A0A4R8DIL8</accession>
<feature type="transmembrane region" description="Helical" evidence="6">
    <location>
        <begin position="301"/>
        <end position="325"/>
    </location>
</feature>
<evidence type="ECO:0000256" key="2">
    <source>
        <dbReference type="ARBA" id="ARBA00022475"/>
    </source>
</evidence>
<evidence type="ECO:0000313" key="10">
    <source>
        <dbReference type="Proteomes" id="UP000294498"/>
    </source>
</evidence>
<feature type="domain" description="ABC3 transporter permease C-terminal" evidence="7">
    <location>
        <begin position="306"/>
        <end position="416"/>
    </location>
</feature>
<feature type="transmembrane region" description="Helical" evidence="6">
    <location>
        <begin position="346"/>
        <end position="372"/>
    </location>
</feature>
<dbReference type="Proteomes" id="UP000294498">
    <property type="component" value="Unassembled WGS sequence"/>
</dbReference>
<dbReference type="Pfam" id="PF02687">
    <property type="entry name" value="FtsX"/>
    <property type="match status" value="2"/>
</dbReference>
<comment type="caution">
    <text evidence="9">The sequence shown here is derived from an EMBL/GenBank/DDBJ whole genome shotgun (WGS) entry which is preliminary data.</text>
</comment>
<keyword evidence="5 6" id="KW-0472">Membrane</keyword>
<evidence type="ECO:0000259" key="7">
    <source>
        <dbReference type="Pfam" id="PF02687"/>
    </source>
</evidence>
<proteinExistence type="predicted"/>
<evidence type="ECO:0000256" key="6">
    <source>
        <dbReference type="SAM" id="Phobius"/>
    </source>
</evidence>
<sequence>MLVVNYLKVAWRNLMKSKAFSFINVFGLSVGLACCMLITLYILHETGYDRYHKNIDRLYQVGTTFITEGVEHRQGSSPSPLAPLMKTVFSQVEATARLKPLFEDKTLLQYRTASGDLQSLFEEKGGLADSNFFQLFTYNFIEGNPNTAMDDPYGMVISEEIAQKMFGSAPALGKTIHISSNTNGDHDYAVTGVFRPAGQPSHIDMRFFLSMYGGYYGAFLKRTTNLANNNQFYTYILLKPGADAGAIERQFPAFVDTYEGKDLKEAGFTKKQFLLPVRDIHLYAHTEDGYDITQGGSAPSLYILGCIAVFTLLIACVNFMNLATARSAKRSSEVGVRKALGAHRSALVYQFLGEALLMALIAFGFALLLTYAAFPGFGYLAGKDIHIDAPRLWALGGAFFILALITGLISGSYPAFYLSSFQPVRIMKGRSSGTLAAASLRKGLVVFQFIISVMLIVASVVINRQMRFVREADLGFAKDRQLVVPLRSTDAQKLFTTFKTMLAADPRILSTSGSSAYPGIDNPNDQVLYAEGKTVNDAYDVKLNYTDFDFLQTLGVQPVAGRLFSNRFPTDSVDGIVINQRAVKEMGYTLANAVGHKVYSSFQGHTQAYRIVGVVKDFHFADLHVLIDAYGVMVNSVFNNFNYLIVHMSPGDPAPVIASIQQTWKRLNPGEPFEYTFLDQQFQKNYDADTRLADIVAYFTAIAIGISCLGLLGLAAFSAEQRTKEIGIRKVLGASPAGIVVMLSGDFMKLVILSIAVASPLAWLAMRRWLQDFAYKTTIDWTVFALTALAAIVIALVTISTQAVRAATTSPVKSLRSE</sequence>
<feature type="transmembrane region" description="Helical" evidence="6">
    <location>
        <begin position="392"/>
        <end position="418"/>
    </location>
</feature>
<dbReference type="InterPro" id="IPR025857">
    <property type="entry name" value="MacB_PCD"/>
</dbReference>
<reference evidence="9 10" key="1">
    <citation type="submission" date="2019-03" db="EMBL/GenBank/DDBJ databases">
        <title>Genomic Encyclopedia of Type Strains, Phase IV (KMG-IV): sequencing the most valuable type-strain genomes for metagenomic binning, comparative biology and taxonomic classification.</title>
        <authorList>
            <person name="Goeker M."/>
        </authorList>
    </citation>
    <scope>NUCLEOTIDE SEQUENCE [LARGE SCALE GENOMIC DNA]</scope>
    <source>
        <strain evidence="9 10">DSM 100059</strain>
    </source>
</reference>
<dbReference type="AlphaFoldDB" id="A0A4R8DIL8"/>
<evidence type="ECO:0000259" key="8">
    <source>
        <dbReference type="Pfam" id="PF12704"/>
    </source>
</evidence>
<feature type="transmembrane region" description="Helical" evidence="6">
    <location>
        <begin position="439"/>
        <end position="462"/>
    </location>
</feature>
<dbReference type="GO" id="GO:0005886">
    <property type="term" value="C:plasma membrane"/>
    <property type="evidence" value="ECO:0007669"/>
    <property type="project" value="UniProtKB-SubCell"/>
</dbReference>
<feature type="transmembrane region" description="Helical" evidence="6">
    <location>
        <begin position="21"/>
        <end position="43"/>
    </location>
</feature>
<dbReference type="PANTHER" id="PTHR30572:SF18">
    <property type="entry name" value="ABC-TYPE MACROLIDE FAMILY EXPORT SYSTEM PERMEASE COMPONENT 2"/>
    <property type="match status" value="1"/>
</dbReference>
<dbReference type="InterPro" id="IPR050250">
    <property type="entry name" value="Macrolide_Exporter_MacB"/>
</dbReference>
<evidence type="ECO:0000256" key="5">
    <source>
        <dbReference type="ARBA" id="ARBA00023136"/>
    </source>
</evidence>
<keyword evidence="10" id="KW-1185">Reference proteome</keyword>